<dbReference type="PANTHER" id="PTHR34135:SF2">
    <property type="entry name" value="LYSOZYME"/>
    <property type="match status" value="1"/>
</dbReference>
<reference evidence="5 6" key="1">
    <citation type="submission" date="2022-11" db="EMBL/GenBank/DDBJ databases">
        <title>Minimal conservation of predation-associated metabolite biosynthetic gene clusters underscores biosynthetic potential of Myxococcota including descriptions for ten novel species: Archangium lansinium sp. nov., Myxococcus landrumus sp. nov., Nannocystis bai.</title>
        <authorList>
            <person name="Ahearne A."/>
            <person name="Stevens C."/>
            <person name="Dowd S."/>
        </authorList>
    </citation>
    <scope>NUCLEOTIDE SEQUENCE [LARGE SCALE GENOMIC DNA]</scope>
    <source>
        <strain evidence="5 6">BB15-2</strain>
    </source>
</reference>
<dbReference type="Pfam" id="PF01471">
    <property type="entry name" value="PG_binding_1"/>
    <property type="match status" value="1"/>
</dbReference>
<proteinExistence type="inferred from homology"/>
<dbReference type="EMBL" id="JAQNDL010000001">
    <property type="protein sequence ID" value="MDC0716164.1"/>
    <property type="molecule type" value="Genomic_DNA"/>
</dbReference>
<sequence>MIQGIDVSHNQGPIDVAAVRAAGFRFCVAKATEGVDYEDCAFRRTLAAVAALPPGGLPFYAGAYHFARPDNHPGRSGGEDEAGQFSRVLAAAAAECGLSLTSGYLEPALDFEKYCDDESCGTADHSEWIDGFLGVLVAETGRRGMIYTGANVWRYQAGDTDRFASAGVPLWQVGYTSRGADPAATPPRIPSDPARAPWPAAIWQWSGGGEFAYYGRVPGVDGDVDIDRLMGDESLLSALAAATPPAATLPTQPWPPPVDLSTLAGASHPYTARVQGCLLALGFGPDGLVSRTTGRPDGYFGAQTEAALRQFKRGLGLADDARIDDATWFCLINSGIR</sequence>
<evidence type="ECO:0000313" key="5">
    <source>
        <dbReference type="EMBL" id="MDC0716164.1"/>
    </source>
</evidence>
<dbReference type="RefSeq" id="WP_272084611.1">
    <property type="nucleotide sequence ID" value="NZ_JAQNDL010000001.1"/>
</dbReference>
<dbReference type="SUPFAM" id="SSF51445">
    <property type="entry name" value="(Trans)glycosidases"/>
    <property type="match status" value="1"/>
</dbReference>
<dbReference type="Pfam" id="PF01183">
    <property type="entry name" value="Glyco_hydro_25"/>
    <property type="match status" value="1"/>
</dbReference>
<dbReference type="PANTHER" id="PTHR34135">
    <property type="entry name" value="LYSOZYME"/>
    <property type="match status" value="1"/>
</dbReference>
<dbReference type="InterPro" id="IPR036366">
    <property type="entry name" value="PGBDSf"/>
</dbReference>
<feature type="domain" description="Peptidoglycan binding-like" evidence="4">
    <location>
        <begin position="273"/>
        <end position="328"/>
    </location>
</feature>
<dbReference type="PROSITE" id="PS51904">
    <property type="entry name" value="GLYCOSYL_HYDROL_F25_2"/>
    <property type="match status" value="1"/>
</dbReference>
<dbReference type="Gene3D" id="3.20.20.80">
    <property type="entry name" value="Glycosidases"/>
    <property type="match status" value="1"/>
</dbReference>
<evidence type="ECO:0000256" key="2">
    <source>
        <dbReference type="ARBA" id="ARBA00022801"/>
    </source>
</evidence>
<accession>A0ABT5DRE3</accession>
<dbReference type="InterPro" id="IPR036365">
    <property type="entry name" value="PGBD-like_sf"/>
</dbReference>
<keyword evidence="6" id="KW-1185">Reference proteome</keyword>
<gene>
    <name evidence="5" type="ORF">POL25_04630</name>
</gene>
<evidence type="ECO:0000256" key="3">
    <source>
        <dbReference type="ARBA" id="ARBA00023295"/>
    </source>
</evidence>
<organism evidence="5 6">
    <name type="scientific">Nannocystis bainbridge</name>
    <dbReference type="NCBI Taxonomy" id="2995303"/>
    <lineage>
        <taxon>Bacteria</taxon>
        <taxon>Pseudomonadati</taxon>
        <taxon>Myxococcota</taxon>
        <taxon>Polyangia</taxon>
        <taxon>Nannocystales</taxon>
        <taxon>Nannocystaceae</taxon>
        <taxon>Nannocystis</taxon>
    </lineage>
</organism>
<dbReference type="SUPFAM" id="SSF47090">
    <property type="entry name" value="PGBD-like"/>
    <property type="match status" value="1"/>
</dbReference>
<dbReference type="InterPro" id="IPR018077">
    <property type="entry name" value="Glyco_hydro_fam25_subgr"/>
</dbReference>
<name>A0ABT5DRE3_9BACT</name>
<dbReference type="InterPro" id="IPR002053">
    <property type="entry name" value="Glyco_hydro_25"/>
</dbReference>
<keyword evidence="2" id="KW-0378">Hydrolase</keyword>
<evidence type="ECO:0000313" key="6">
    <source>
        <dbReference type="Proteomes" id="UP001221686"/>
    </source>
</evidence>
<evidence type="ECO:0000259" key="4">
    <source>
        <dbReference type="Pfam" id="PF01471"/>
    </source>
</evidence>
<dbReference type="InterPro" id="IPR017853">
    <property type="entry name" value="GH"/>
</dbReference>
<dbReference type="SMART" id="SM00641">
    <property type="entry name" value="Glyco_25"/>
    <property type="match status" value="1"/>
</dbReference>
<dbReference type="Gene3D" id="1.10.101.10">
    <property type="entry name" value="PGBD-like superfamily/PGBD"/>
    <property type="match status" value="1"/>
</dbReference>
<keyword evidence="3" id="KW-0326">Glycosidase</keyword>
<evidence type="ECO:0000256" key="1">
    <source>
        <dbReference type="ARBA" id="ARBA00010646"/>
    </source>
</evidence>
<dbReference type="InterPro" id="IPR002477">
    <property type="entry name" value="Peptidoglycan-bd-like"/>
</dbReference>
<dbReference type="Proteomes" id="UP001221686">
    <property type="component" value="Unassembled WGS sequence"/>
</dbReference>
<comment type="similarity">
    <text evidence="1">Belongs to the glycosyl hydrolase 25 family.</text>
</comment>
<comment type="caution">
    <text evidence="5">The sequence shown here is derived from an EMBL/GenBank/DDBJ whole genome shotgun (WGS) entry which is preliminary data.</text>
</comment>
<dbReference type="CDD" id="cd00599">
    <property type="entry name" value="GH25_muramidase"/>
    <property type="match status" value="1"/>
</dbReference>
<protein>
    <submittedName>
        <fullName evidence="5">GH25 family lysozyme</fullName>
    </submittedName>
</protein>